<reference evidence="2 3" key="1">
    <citation type="journal article" date="2019" name="Int. J. Syst. Evol. Microbiol.">
        <title>The Global Catalogue of Microorganisms (GCM) 10K type strain sequencing project: providing services to taxonomists for standard genome sequencing and annotation.</title>
        <authorList>
            <consortium name="The Broad Institute Genomics Platform"/>
            <consortium name="The Broad Institute Genome Sequencing Center for Infectious Disease"/>
            <person name="Wu L."/>
            <person name="Ma J."/>
        </authorList>
    </citation>
    <scope>NUCLEOTIDE SEQUENCE [LARGE SCALE GENOMIC DNA]</scope>
    <source>
        <strain evidence="2 3">JCM 6833</strain>
    </source>
</reference>
<dbReference type="RefSeq" id="WP_344549299.1">
    <property type="nucleotide sequence ID" value="NZ_BAAATD010000027.1"/>
</dbReference>
<name>A0ABN3QZN7_9ACTN</name>
<keyword evidence="3" id="KW-1185">Reference proteome</keyword>
<comment type="caution">
    <text evidence="2">The sequence shown here is derived from an EMBL/GenBank/DDBJ whole genome shotgun (WGS) entry which is preliminary data.</text>
</comment>
<evidence type="ECO:0000256" key="1">
    <source>
        <dbReference type="SAM" id="MobiDB-lite"/>
    </source>
</evidence>
<protein>
    <recommendedName>
        <fullName evidence="4">Twin-arginine translocation signal domain-containing protein</fullName>
    </recommendedName>
</protein>
<accession>A0ABN3QZN7</accession>
<feature type="region of interest" description="Disordered" evidence="1">
    <location>
        <begin position="1"/>
        <end position="21"/>
    </location>
</feature>
<proteinExistence type="predicted"/>
<gene>
    <name evidence="2" type="ORF">GCM10010411_94010</name>
</gene>
<evidence type="ECO:0008006" key="4">
    <source>
        <dbReference type="Google" id="ProtNLM"/>
    </source>
</evidence>
<organism evidence="2 3">
    <name type="scientific">Actinomadura fulvescens</name>
    <dbReference type="NCBI Taxonomy" id="46160"/>
    <lineage>
        <taxon>Bacteria</taxon>
        <taxon>Bacillati</taxon>
        <taxon>Actinomycetota</taxon>
        <taxon>Actinomycetes</taxon>
        <taxon>Streptosporangiales</taxon>
        <taxon>Thermomonosporaceae</taxon>
        <taxon>Actinomadura</taxon>
    </lineage>
</organism>
<dbReference type="EMBL" id="BAAATD010000027">
    <property type="protein sequence ID" value="GAA2639058.1"/>
    <property type="molecule type" value="Genomic_DNA"/>
</dbReference>
<evidence type="ECO:0000313" key="2">
    <source>
        <dbReference type="EMBL" id="GAA2639058.1"/>
    </source>
</evidence>
<dbReference type="Proteomes" id="UP001501509">
    <property type="component" value="Unassembled WGS sequence"/>
</dbReference>
<evidence type="ECO:0000313" key="3">
    <source>
        <dbReference type="Proteomes" id="UP001501509"/>
    </source>
</evidence>
<sequence>MKLALSNIPTLDSAPQDAVPAGRRFAHDPQAWGRRGVLRSAVAIGTGLGISTLGLFPFAREASAARDGYQILNRCPSYAGKHNCSPGCGPSPSCYDCCRFTGRTTCTRPGWFKVQRNKYKLRKNDCVRGKGWDGWNWRYDKRCGCCRSNVTYRCHDGYKRIRGSWKPRICRTVIACNCPFC</sequence>